<dbReference type="EMBL" id="CP027669">
    <property type="protein sequence ID" value="AVO41781.1"/>
    <property type="molecule type" value="Genomic_DNA"/>
</dbReference>
<evidence type="ECO:0000313" key="1">
    <source>
        <dbReference type="EMBL" id="AVO41781.1"/>
    </source>
</evidence>
<keyword evidence="2" id="KW-1185">Reference proteome</keyword>
<organism evidence="1 2">
    <name type="scientific">Simplicispira suum</name>
    <dbReference type="NCBI Taxonomy" id="2109915"/>
    <lineage>
        <taxon>Bacteria</taxon>
        <taxon>Pseudomonadati</taxon>
        <taxon>Pseudomonadota</taxon>
        <taxon>Betaproteobacteria</taxon>
        <taxon>Burkholderiales</taxon>
        <taxon>Comamonadaceae</taxon>
        <taxon>Simplicispira</taxon>
    </lineage>
</organism>
<sequence length="207" mass="22496">MTSSLCSPAGASSLRSAADAGVVQDTVRWLERAVIGLNLCPFAKGVHSKQQIHYVVCRARSAEEVLAVLESELLALARLPAQERDTSLLMLPNSFTDFLDFNDFLDECESLLSSLDLAGVLQIASFHPQFRFAGTAEDDVSNCTNRAPYPTLHLLREDSIDRAVEAFPQAEAIFERNVEQLEELGMDGWTALGVGAQRSPVGEGEGV</sequence>
<dbReference type="InterPro" id="IPR009858">
    <property type="entry name" value="DUF1415"/>
</dbReference>
<gene>
    <name evidence="1" type="ORF">C6571_11255</name>
</gene>
<dbReference type="OrthoDB" id="277390at2"/>
<reference evidence="1 2" key="1">
    <citation type="submission" date="2018-03" db="EMBL/GenBank/DDBJ databases">
        <title>Genome sequencing of Simplicispira sp.</title>
        <authorList>
            <person name="Kim S.-J."/>
            <person name="Heo J."/>
            <person name="Kwon S.-W."/>
        </authorList>
    </citation>
    <scope>NUCLEOTIDE SEQUENCE [LARGE SCALE GENOMIC DNA]</scope>
    <source>
        <strain evidence="1 2">SC1-8</strain>
    </source>
</reference>
<dbReference type="AlphaFoldDB" id="A0A2S0N1E6"/>
<dbReference type="KEGG" id="simp:C6571_11255"/>
<name>A0A2S0N1E6_9BURK</name>
<dbReference type="RefSeq" id="WP_106446758.1">
    <property type="nucleotide sequence ID" value="NZ_CP027669.1"/>
</dbReference>
<dbReference type="Pfam" id="PF07209">
    <property type="entry name" value="DUF1415"/>
    <property type="match status" value="1"/>
</dbReference>
<evidence type="ECO:0000313" key="2">
    <source>
        <dbReference type="Proteomes" id="UP000239326"/>
    </source>
</evidence>
<accession>A0A2S0N1E6</accession>
<protein>
    <submittedName>
        <fullName evidence="1">DUF1415 domain-containing protein</fullName>
    </submittedName>
</protein>
<proteinExistence type="predicted"/>
<dbReference type="Proteomes" id="UP000239326">
    <property type="component" value="Chromosome"/>
</dbReference>